<evidence type="ECO:0000313" key="1">
    <source>
        <dbReference type="EMBL" id="KNC24342.1"/>
    </source>
</evidence>
<dbReference type="EMBL" id="JRES01001243">
    <property type="protein sequence ID" value="KNC24342.1"/>
    <property type="molecule type" value="Genomic_DNA"/>
</dbReference>
<name>A0A0L0BWD7_LUCCU</name>
<dbReference type="AlphaFoldDB" id="A0A0L0BWD7"/>
<dbReference type="Proteomes" id="UP000037069">
    <property type="component" value="Unassembled WGS sequence"/>
</dbReference>
<accession>A0A0L0BWD7</accession>
<keyword evidence="2" id="KW-1185">Reference proteome</keyword>
<evidence type="ECO:0000313" key="2">
    <source>
        <dbReference type="Proteomes" id="UP000037069"/>
    </source>
</evidence>
<sequence>MKCESGTGVGRGVPCSSSQVLQKQAIDRKYHGDDDDSASLSVERNLKSVREVSEEMKGSNETEGSNTWMDDVGRLMGWIVGDDGLVMMFKLCFIGNFPSWLGNVAESTDTIPTAWLLQKVMFLNLESYSMGQQWPENSVSIRSQDSIAELTATIPNGSDVFAFHKLPNGIAVV</sequence>
<comment type="caution">
    <text evidence="1">The sequence shown here is derived from an EMBL/GenBank/DDBJ whole genome shotgun (WGS) entry which is preliminary data.</text>
</comment>
<gene>
    <name evidence="1" type="ORF">FF38_04595</name>
</gene>
<reference evidence="1 2" key="1">
    <citation type="journal article" date="2015" name="Nat. Commun.">
        <title>Lucilia cuprina genome unlocks parasitic fly biology to underpin future interventions.</title>
        <authorList>
            <person name="Anstead C.A."/>
            <person name="Korhonen P.K."/>
            <person name="Young N.D."/>
            <person name="Hall R.S."/>
            <person name="Jex A.R."/>
            <person name="Murali S.C."/>
            <person name="Hughes D.S."/>
            <person name="Lee S.F."/>
            <person name="Perry T."/>
            <person name="Stroehlein A.J."/>
            <person name="Ansell B.R."/>
            <person name="Breugelmans B."/>
            <person name="Hofmann A."/>
            <person name="Qu J."/>
            <person name="Dugan S."/>
            <person name="Lee S.L."/>
            <person name="Chao H."/>
            <person name="Dinh H."/>
            <person name="Han Y."/>
            <person name="Doddapaneni H.V."/>
            <person name="Worley K.C."/>
            <person name="Muzny D.M."/>
            <person name="Ioannidis P."/>
            <person name="Waterhouse R.M."/>
            <person name="Zdobnov E.M."/>
            <person name="James P.J."/>
            <person name="Bagnall N.H."/>
            <person name="Kotze A.C."/>
            <person name="Gibbs R.A."/>
            <person name="Richards S."/>
            <person name="Batterham P."/>
            <person name="Gasser R.B."/>
        </authorList>
    </citation>
    <scope>NUCLEOTIDE SEQUENCE [LARGE SCALE GENOMIC DNA]</scope>
    <source>
        <strain evidence="1 2">LS</strain>
        <tissue evidence="1">Full body</tissue>
    </source>
</reference>
<organism evidence="1 2">
    <name type="scientific">Lucilia cuprina</name>
    <name type="common">Green bottle fly</name>
    <name type="synonym">Australian sheep blowfly</name>
    <dbReference type="NCBI Taxonomy" id="7375"/>
    <lineage>
        <taxon>Eukaryota</taxon>
        <taxon>Metazoa</taxon>
        <taxon>Ecdysozoa</taxon>
        <taxon>Arthropoda</taxon>
        <taxon>Hexapoda</taxon>
        <taxon>Insecta</taxon>
        <taxon>Pterygota</taxon>
        <taxon>Neoptera</taxon>
        <taxon>Endopterygota</taxon>
        <taxon>Diptera</taxon>
        <taxon>Brachycera</taxon>
        <taxon>Muscomorpha</taxon>
        <taxon>Oestroidea</taxon>
        <taxon>Calliphoridae</taxon>
        <taxon>Luciliinae</taxon>
        <taxon>Lucilia</taxon>
    </lineage>
</organism>
<protein>
    <submittedName>
        <fullName evidence="1">Uncharacterized protein</fullName>
    </submittedName>
</protein>
<proteinExistence type="predicted"/>